<reference evidence="3" key="2">
    <citation type="submission" date="2019-06" db="EMBL/GenBank/DDBJ databases">
        <title>Genomics analysis of Aphanomyces spp. identifies a new class of oomycete effector associated with host adaptation.</title>
        <authorList>
            <person name="Gaulin E."/>
        </authorList>
    </citation>
    <scope>NUCLEOTIDE SEQUENCE</scope>
    <source>
        <strain evidence="3">CBS 578.67</strain>
    </source>
</reference>
<accession>A0A485K3Y1</accession>
<evidence type="ECO:0000256" key="1">
    <source>
        <dbReference type="SAM" id="Coils"/>
    </source>
</evidence>
<proteinExistence type="predicted"/>
<dbReference type="Proteomes" id="UP000332933">
    <property type="component" value="Unassembled WGS sequence"/>
</dbReference>
<sequence length="534" mass="59702">MLSSAVIERVRVKQEMNATESEDERQRRAFVETLEAKEARCEIIMEQMQAIAEALQAERSTDMLADARRAWEEDKAATDRVHERLLEQSEAECRQLRVQVEHLQATNAALEQAVAASTSSKRGRADTIDLTTGDDEQCETVPEDRREKVRRTVLSPRRSTPTGKENEIPPDHIIGRGIITAVANTMDESQESDLHKTVHRPPPASSTHSFLTPAPRHHRANGDDATHGPPPAADQRPLAPFVIPPTAHGPNVVARVAPYGWRWPRVSARVMWRYWFFGMAQSIPFGLREINVATMANPIEAGHALATRSLMQKLVDMAIAHGIVPWESMLTVVPLTQMMAIFDAAFEILLYKNPEGPLVPKSMAAVDPTAIAMLHILDTVALHTLVVQAATWSFSYTNGIISMVPEGWRFSLTQPVRALWLQWFYGDRTHGIGPFRLMPPTVVTGCPPPLLAWMALLTELAVATHLVPSEGVLFQLPLVKLVHMYRTVFHHWTTIDRNVDWRQHATTSGEWTDGSISCADVAAAFAKRWVVRRT</sequence>
<keyword evidence="1" id="KW-0175">Coiled coil</keyword>
<evidence type="ECO:0000313" key="4">
    <source>
        <dbReference type="EMBL" id="VFT78171.1"/>
    </source>
</evidence>
<dbReference type="EMBL" id="CAADRA010000062">
    <property type="protein sequence ID" value="VFT78171.1"/>
    <property type="molecule type" value="Genomic_DNA"/>
</dbReference>
<name>A0A485K3Y1_9STRA</name>
<keyword evidence="5" id="KW-1185">Reference proteome</keyword>
<evidence type="ECO:0000313" key="5">
    <source>
        <dbReference type="Proteomes" id="UP000332933"/>
    </source>
</evidence>
<evidence type="ECO:0000256" key="2">
    <source>
        <dbReference type="SAM" id="MobiDB-lite"/>
    </source>
</evidence>
<dbReference type="EMBL" id="VJMH01000062">
    <property type="protein sequence ID" value="KAF0719554.1"/>
    <property type="molecule type" value="Genomic_DNA"/>
</dbReference>
<dbReference type="OrthoDB" id="80466at2759"/>
<feature type="region of interest" description="Disordered" evidence="2">
    <location>
        <begin position="189"/>
        <end position="235"/>
    </location>
</feature>
<evidence type="ECO:0000313" key="3">
    <source>
        <dbReference type="EMBL" id="KAF0719554.1"/>
    </source>
</evidence>
<dbReference type="AlphaFoldDB" id="A0A485K3Y1"/>
<feature type="coiled-coil region" evidence="1">
    <location>
        <begin position="86"/>
        <end position="113"/>
    </location>
</feature>
<gene>
    <name evidence="4" type="primary">Aste57867_948</name>
    <name evidence="3" type="ORF">As57867_000947</name>
    <name evidence="4" type="ORF">ASTE57867_948</name>
</gene>
<reference evidence="4 5" key="1">
    <citation type="submission" date="2019-03" db="EMBL/GenBank/DDBJ databases">
        <authorList>
            <person name="Gaulin E."/>
            <person name="Dumas B."/>
        </authorList>
    </citation>
    <scope>NUCLEOTIDE SEQUENCE [LARGE SCALE GENOMIC DNA]</scope>
    <source>
        <strain evidence="4">CBS 568.67</strain>
    </source>
</reference>
<protein>
    <submittedName>
        <fullName evidence="4">Aste57867_948 protein</fullName>
    </submittedName>
</protein>
<organism evidence="4 5">
    <name type="scientific">Aphanomyces stellatus</name>
    <dbReference type="NCBI Taxonomy" id="120398"/>
    <lineage>
        <taxon>Eukaryota</taxon>
        <taxon>Sar</taxon>
        <taxon>Stramenopiles</taxon>
        <taxon>Oomycota</taxon>
        <taxon>Saprolegniomycetes</taxon>
        <taxon>Saprolegniales</taxon>
        <taxon>Verrucalvaceae</taxon>
        <taxon>Aphanomyces</taxon>
    </lineage>
</organism>